<evidence type="ECO:0000256" key="8">
    <source>
        <dbReference type="ARBA" id="ARBA00022989"/>
    </source>
</evidence>
<name>A0A069QH35_HOYLO</name>
<evidence type="ECO:0000256" key="9">
    <source>
        <dbReference type="ARBA" id="ARBA00023049"/>
    </source>
</evidence>
<sequence>MKYVGMQTQISRNNMLSLLLLLLFPVIILAMVWVCLALINYFGNGYYDADGEFYRQLDVNTVNYYFLEALPWVVGIVGIWFAIAYFANASMIQRAVRARPLTRKENARVYNIVENLCMTCNMDMPAIYVVDDDQLNAFASGINKRTYAVTVTTGMLNLLDDDELAGVIGHELTHIRNRDTRLLITSIVFVGIVSTVMMLAARTLYAVMWSGGTRSRSRGKDDRNGLSIMFVVLVAVIVCAAVAYFFTMLTRFAISRKREYMADAGGAELCGNPLALASALKKISGNPGLDHVDRGDVAQLFIVHPDEMDLGVLGFVEGLFSTHPDTEKRIAILEQF</sequence>
<dbReference type="Pfam" id="PF01435">
    <property type="entry name" value="Peptidase_M48"/>
    <property type="match status" value="1"/>
</dbReference>
<feature type="transmembrane region" description="Helical" evidence="11">
    <location>
        <begin position="225"/>
        <end position="249"/>
    </location>
</feature>
<keyword evidence="3 11" id="KW-0645">Protease</keyword>
<dbReference type="GO" id="GO:0005886">
    <property type="term" value="C:plasma membrane"/>
    <property type="evidence" value="ECO:0007669"/>
    <property type="project" value="UniProtKB-SubCell"/>
</dbReference>
<reference evidence="13 14" key="1">
    <citation type="submission" date="2013-08" db="EMBL/GenBank/DDBJ databases">
        <authorList>
            <person name="Weinstock G."/>
            <person name="Sodergren E."/>
            <person name="Wylie T."/>
            <person name="Fulton L."/>
            <person name="Fulton R."/>
            <person name="Fronick C."/>
            <person name="O'Laughlin M."/>
            <person name="Godfrey J."/>
            <person name="Miner T."/>
            <person name="Herter B."/>
            <person name="Appelbaum E."/>
            <person name="Cordes M."/>
            <person name="Lek S."/>
            <person name="Wollam A."/>
            <person name="Pepin K.H."/>
            <person name="Palsikar V.B."/>
            <person name="Mitreva M."/>
            <person name="Wilson R.K."/>
        </authorList>
    </citation>
    <scope>NUCLEOTIDE SEQUENCE [LARGE SCALE GENOMIC DNA]</scope>
    <source>
        <strain evidence="13 14">ATCC 15930</strain>
    </source>
</reference>
<keyword evidence="9 11" id="KW-0482">Metalloprotease</keyword>
<evidence type="ECO:0000313" key="13">
    <source>
        <dbReference type="EMBL" id="KDR52138.1"/>
    </source>
</evidence>
<evidence type="ECO:0000259" key="12">
    <source>
        <dbReference type="Pfam" id="PF01435"/>
    </source>
</evidence>
<dbReference type="GO" id="GO:0008270">
    <property type="term" value="F:zinc ion binding"/>
    <property type="evidence" value="ECO:0007669"/>
    <property type="project" value="UniProtKB-UniRule"/>
</dbReference>
<evidence type="ECO:0000256" key="7">
    <source>
        <dbReference type="ARBA" id="ARBA00022833"/>
    </source>
</evidence>
<evidence type="ECO:0000256" key="6">
    <source>
        <dbReference type="ARBA" id="ARBA00022801"/>
    </source>
</evidence>
<comment type="similarity">
    <text evidence="1 11">Belongs to the peptidase M48B family.</text>
</comment>
<accession>A0A069QH35</accession>
<evidence type="ECO:0000256" key="10">
    <source>
        <dbReference type="ARBA" id="ARBA00023136"/>
    </source>
</evidence>
<organism evidence="13 14">
    <name type="scientific">Hoylesella loescheii DSM 19665 = JCM 12249 = ATCC 15930</name>
    <dbReference type="NCBI Taxonomy" id="1122985"/>
    <lineage>
        <taxon>Bacteria</taxon>
        <taxon>Pseudomonadati</taxon>
        <taxon>Bacteroidota</taxon>
        <taxon>Bacteroidia</taxon>
        <taxon>Bacteroidales</taxon>
        <taxon>Prevotellaceae</taxon>
        <taxon>Hoylesella</taxon>
    </lineage>
</organism>
<evidence type="ECO:0000256" key="4">
    <source>
        <dbReference type="ARBA" id="ARBA00022692"/>
    </source>
</evidence>
<gene>
    <name evidence="11" type="primary">htpX</name>
    <name evidence="13" type="ORF">HMPREF1991_01763</name>
</gene>
<dbReference type="PANTHER" id="PTHR43221">
    <property type="entry name" value="PROTEASE HTPX"/>
    <property type="match status" value="1"/>
</dbReference>
<comment type="cofactor">
    <cofactor evidence="11">
        <name>Zn(2+)</name>
        <dbReference type="ChEBI" id="CHEBI:29105"/>
    </cofactor>
    <text evidence="11">Binds 1 zinc ion per subunit.</text>
</comment>
<dbReference type="GO" id="GO:0004222">
    <property type="term" value="F:metalloendopeptidase activity"/>
    <property type="evidence" value="ECO:0007669"/>
    <property type="project" value="UniProtKB-UniRule"/>
</dbReference>
<comment type="caution">
    <text evidence="13">The sequence shown here is derived from an EMBL/GenBank/DDBJ whole genome shotgun (WGS) entry which is preliminary data.</text>
</comment>
<dbReference type="InterPro" id="IPR022919">
    <property type="entry name" value="Pept_M48_protease_HtpX"/>
</dbReference>
<dbReference type="InterPro" id="IPR050083">
    <property type="entry name" value="HtpX_protease"/>
</dbReference>
<dbReference type="Gene3D" id="3.30.2010.10">
    <property type="entry name" value="Metalloproteases ('zincins'), catalytic domain"/>
    <property type="match status" value="1"/>
</dbReference>
<keyword evidence="5 11" id="KW-0479">Metal-binding</keyword>
<feature type="transmembrane region" description="Helical" evidence="11">
    <location>
        <begin position="62"/>
        <end position="87"/>
    </location>
</feature>
<dbReference type="RefSeq" id="WP_018967615.1">
    <property type="nucleotide sequence ID" value="NZ_KB899216.1"/>
</dbReference>
<feature type="domain" description="Peptidase M48" evidence="12">
    <location>
        <begin position="104"/>
        <end position="334"/>
    </location>
</feature>
<protein>
    <recommendedName>
        <fullName evidence="11">Protease HtpX homolog</fullName>
        <ecNumber evidence="11">3.4.24.-</ecNumber>
    </recommendedName>
</protein>
<keyword evidence="6 11" id="KW-0378">Hydrolase</keyword>
<proteinExistence type="inferred from homology"/>
<feature type="transmembrane region" description="Helical" evidence="11">
    <location>
        <begin position="182"/>
        <end position="205"/>
    </location>
</feature>
<evidence type="ECO:0000256" key="5">
    <source>
        <dbReference type="ARBA" id="ARBA00022723"/>
    </source>
</evidence>
<evidence type="ECO:0000256" key="3">
    <source>
        <dbReference type="ARBA" id="ARBA00022670"/>
    </source>
</evidence>
<evidence type="ECO:0000256" key="2">
    <source>
        <dbReference type="ARBA" id="ARBA00022475"/>
    </source>
</evidence>
<feature type="transmembrane region" description="Helical" evidence="11">
    <location>
        <begin position="20"/>
        <end position="42"/>
    </location>
</feature>
<keyword evidence="14" id="KW-1185">Reference proteome</keyword>
<keyword evidence="8 11" id="KW-1133">Transmembrane helix</keyword>
<feature type="binding site" evidence="11">
    <location>
        <position position="170"/>
    </location>
    <ligand>
        <name>Zn(2+)</name>
        <dbReference type="ChEBI" id="CHEBI:29105"/>
        <note>catalytic</note>
    </ligand>
</feature>
<keyword evidence="4 11" id="KW-0812">Transmembrane</keyword>
<feature type="binding site" evidence="11">
    <location>
        <position position="174"/>
    </location>
    <ligand>
        <name>Zn(2+)</name>
        <dbReference type="ChEBI" id="CHEBI:29105"/>
        <note>catalytic</note>
    </ligand>
</feature>
<keyword evidence="7 11" id="KW-0862">Zinc</keyword>
<feature type="active site" evidence="11">
    <location>
        <position position="171"/>
    </location>
</feature>
<dbReference type="GO" id="GO:0006508">
    <property type="term" value="P:proteolysis"/>
    <property type="evidence" value="ECO:0007669"/>
    <property type="project" value="UniProtKB-KW"/>
</dbReference>
<dbReference type="InterPro" id="IPR001915">
    <property type="entry name" value="Peptidase_M48"/>
</dbReference>
<dbReference type="eggNOG" id="COG0501">
    <property type="taxonomic scope" value="Bacteria"/>
</dbReference>
<dbReference type="AlphaFoldDB" id="A0A069QH35"/>
<dbReference type="HAMAP" id="MF_00188">
    <property type="entry name" value="Pept_M48_protease_HtpX"/>
    <property type="match status" value="1"/>
</dbReference>
<dbReference type="PATRIC" id="fig|1122985.7.peg.1835"/>
<dbReference type="PANTHER" id="PTHR43221:SF2">
    <property type="entry name" value="PROTEASE HTPX HOMOLOG"/>
    <property type="match status" value="1"/>
</dbReference>
<dbReference type="Proteomes" id="UP000027442">
    <property type="component" value="Unassembled WGS sequence"/>
</dbReference>
<dbReference type="EMBL" id="JNGW01000076">
    <property type="protein sequence ID" value="KDR52138.1"/>
    <property type="molecule type" value="Genomic_DNA"/>
</dbReference>
<keyword evidence="10 11" id="KW-0472">Membrane</keyword>
<comment type="subcellular location">
    <subcellularLocation>
        <location evidence="11">Cell membrane</location>
        <topology evidence="11">Multi-pass membrane protein</topology>
    </subcellularLocation>
</comment>
<dbReference type="CDD" id="cd07340">
    <property type="entry name" value="M48B_Htpx_like"/>
    <property type="match status" value="1"/>
</dbReference>
<evidence type="ECO:0000313" key="14">
    <source>
        <dbReference type="Proteomes" id="UP000027442"/>
    </source>
</evidence>
<dbReference type="EC" id="3.4.24.-" evidence="11"/>
<keyword evidence="2 11" id="KW-1003">Cell membrane</keyword>
<evidence type="ECO:0000256" key="1">
    <source>
        <dbReference type="ARBA" id="ARBA00009779"/>
    </source>
</evidence>
<evidence type="ECO:0000256" key="11">
    <source>
        <dbReference type="HAMAP-Rule" id="MF_00188"/>
    </source>
</evidence>
<feature type="binding site" evidence="11">
    <location>
        <position position="259"/>
    </location>
    <ligand>
        <name>Zn(2+)</name>
        <dbReference type="ChEBI" id="CHEBI:29105"/>
        <note>catalytic</note>
    </ligand>
</feature>
<dbReference type="HOGENOM" id="CLU_042266_2_0_10"/>